<dbReference type="InterPro" id="IPR003107">
    <property type="entry name" value="HAT"/>
</dbReference>
<dbReference type="SUPFAM" id="SSF48452">
    <property type="entry name" value="TPR-like"/>
    <property type="match status" value="1"/>
</dbReference>
<dbReference type="GO" id="GO:0032040">
    <property type="term" value="C:small-subunit processome"/>
    <property type="evidence" value="ECO:0007669"/>
    <property type="project" value="TreeGrafter"/>
</dbReference>
<dbReference type="AlphaFoldDB" id="A0AAV9PGB3"/>
<dbReference type="Gene3D" id="1.25.40.10">
    <property type="entry name" value="Tetratricopeptide repeat domain"/>
    <property type="match status" value="1"/>
</dbReference>
<dbReference type="InterPro" id="IPR055347">
    <property type="entry name" value="UTP6_N"/>
</dbReference>
<sequence>MPGASDKARFYLEQYVPELQEYERKEIFTAEEIKAIAAKRSDFEHTINARGSKPSDYSKYATYEMTLDKLCKKRCKRLGVKSTTFSGQRTVFFILDRGTKKFRGDMGLWMQYIQFCQREKANKKLSKVFTSVMRLKPREWSLWVLAARHYAEALGDMNTARSYMQRGLRFCKDERKLWLEYMKLEMAYLAKLAARKRILGLDEEMKDANAEQPEEDDNMMALTTVNAEDIDADAQKGIEEVDDDALKRLAAAPALNGAIPVAIFDAAMKQFSNDPAFAEDEFDLCATFDKVPSTRTILQHILHHLQKHASQSAETVICEAKMPLCGISVDSEEFPAALGYGLSTIKSGQAQISPPVLPKLAGGAVAMLMPYLRVRDEVDEEVVTVLEASVKRYLKMLAQAGNESLRSRKDPVVALTDKLRTKGLEADAKLVETYASTLQAR</sequence>
<keyword evidence="5" id="KW-0539">Nucleus</keyword>
<dbReference type="InterPro" id="IPR011990">
    <property type="entry name" value="TPR-like_helical_dom_sf"/>
</dbReference>
<proteinExistence type="inferred from homology"/>
<dbReference type="SMART" id="SM00386">
    <property type="entry name" value="HAT"/>
    <property type="match status" value="2"/>
</dbReference>
<dbReference type="GO" id="GO:0000462">
    <property type="term" value="P:maturation of SSU-rRNA from tricistronic rRNA transcript (SSU-rRNA, 5.8S rRNA, LSU-rRNA)"/>
    <property type="evidence" value="ECO:0007669"/>
    <property type="project" value="InterPro"/>
</dbReference>
<evidence type="ECO:0000313" key="8">
    <source>
        <dbReference type="Proteomes" id="UP001337655"/>
    </source>
</evidence>
<evidence type="ECO:0000256" key="4">
    <source>
        <dbReference type="ARBA" id="ARBA00022737"/>
    </source>
</evidence>
<dbReference type="PANTHER" id="PTHR23271">
    <property type="entry name" value="HEPATOCELLULAR CARCINOMA-ASSOCIATED ANTIGEN 66"/>
    <property type="match status" value="1"/>
</dbReference>
<dbReference type="PANTHER" id="PTHR23271:SF1">
    <property type="entry name" value="U3 SMALL NUCLEOLAR RNA-ASSOCIATED PROTEIN 6 HOMOLOG"/>
    <property type="match status" value="1"/>
</dbReference>
<evidence type="ECO:0000313" key="7">
    <source>
        <dbReference type="EMBL" id="KAK5172919.1"/>
    </source>
</evidence>
<dbReference type="InterPro" id="IPR013949">
    <property type="entry name" value="Utp6"/>
</dbReference>
<reference evidence="7 8" key="1">
    <citation type="submission" date="2023-08" db="EMBL/GenBank/DDBJ databases">
        <title>Black Yeasts Isolated from many extreme environments.</title>
        <authorList>
            <person name="Coleine C."/>
            <person name="Stajich J.E."/>
            <person name="Selbmann L."/>
        </authorList>
    </citation>
    <scope>NUCLEOTIDE SEQUENCE [LARGE SCALE GENOMIC DNA]</scope>
    <source>
        <strain evidence="7 8">CCFEE 5935</strain>
    </source>
</reference>
<evidence type="ECO:0000256" key="1">
    <source>
        <dbReference type="ARBA" id="ARBA00004604"/>
    </source>
</evidence>
<feature type="domain" description="U3 small nucleolar RNA-associated protein 6 N-terminal" evidence="6">
    <location>
        <begin position="12"/>
        <end position="82"/>
    </location>
</feature>
<evidence type="ECO:0000256" key="2">
    <source>
        <dbReference type="ARBA" id="ARBA00010734"/>
    </source>
</evidence>
<evidence type="ECO:0000256" key="3">
    <source>
        <dbReference type="ARBA" id="ARBA00022552"/>
    </source>
</evidence>
<keyword evidence="8" id="KW-1185">Reference proteome</keyword>
<dbReference type="Proteomes" id="UP001337655">
    <property type="component" value="Unassembled WGS sequence"/>
</dbReference>
<evidence type="ECO:0000256" key="5">
    <source>
        <dbReference type="ARBA" id="ARBA00023242"/>
    </source>
</evidence>
<keyword evidence="4" id="KW-0677">Repeat</keyword>
<name>A0AAV9PGB3_9PEZI</name>
<organism evidence="7 8">
    <name type="scientific">Saxophila tyrrhenica</name>
    <dbReference type="NCBI Taxonomy" id="1690608"/>
    <lineage>
        <taxon>Eukaryota</taxon>
        <taxon>Fungi</taxon>
        <taxon>Dikarya</taxon>
        <taxon>Ascomycota</taxon>
        <taxon>Pezizomycotina</taxon>
        <taxon>Dothideomycetes</taxon>
        <taxon>Dothideomycetidae</taxon>
        <taxon>Mycosphaerellales</taxon>
        <taxon>Extremaceae</taxon>
        <taxon>Saxophila</taxon>
    </lineage>
</organism>
<protein>
    <submittedName>
        <fullName evidence="7">U3 snoRNP protein</fullName>
    </submittedName>
</protein>
<dbReference type="GO" id="GO:0030515">
    <property type="term" value="F:snoRNA binding"/>
    <property type="evidence" value="ECO:0007669"/>
    <property type="project" value="InterPro"/>
</dbReference>
<accession>A0AAV9PGB3</accession>
<dbReference type="Pfam" id="PF08640">
    <property type="entry name" value="U3_assoc_6"/>
    <property type="match status" value="1"/>
</dbReference>
<dbReference type="RefSeq" id="XP_064661637.1">
    <property type="nucleotide sequence ID" value="XM_064800298.1"/>
</dbReference>
<dbReference type="EMBL" id="JAVRRT010000004">
    <property type="protein sequence ID" value="KAK5172919.1"/>
    <property type="molecule type" value="Genomic_DNA"/>
</dbReference>
<keyword evidence="3" id="KW-0698">rRNA processing</keyword>
<gene>
    <name evidence="7" type="primary">UTP6</name>
    <name evidence="7" type="ORF">LTR77_003041</name>
</gene>
<dbReference type="GeneID" id="89924388"/>
<dbReference type="GO" id="GO:0034388">
    <property type="term" value="C:Pwp2p-containing subcomplex of 90S preribosome"/>
    <property type="evidence" value="ECO:0007669"/>
    <property type="project" value="TreeGrafter"/>
</dbReference>
<comment type="similarity">
    <text evidence="2">Belongs to the UTP6 family.</text>
</comment>
<evidence type="ECO:0000259" key="6">
    <source>
        <dbReference type="Pfam" id="PF08640"/>
    </source>
</evidence>
<comment type="caution">
    <text evidence="7">The sequence shown here is derived from an EMBL/GenBank/DDBJ whole genome shotgun (WGS) entry which is preliminary data.</text>
</comment>
<comment type="subcellular location">
    <subcellularLocation>
        <location evidence="1">Nucleus</location>
        <location evidence="1">Nucleolus</location>
    </subcellularLocation>
</comment>